<dbReference type="GO" id="GO:0004748">
    <property type="term" value="F:ribonucleoside-diphosphate reductase activity, thioredoxin disulfide as acceptor"/>
    <property type="evidence" value="ECO:0007669"/>
    <property type="project" value="UniProtKB-EC"/>
</dbReference>
<name>A0A1I0UZW7_9CLOT</name>
<keyword evidence="4" id="KW-0547">Nucleotide-binding</keyword>
<reference evidence="7 8" key="1">
    <citation type="submission" date="2016-10" db="EMBL/GenBank/DDBJ databases">
        <authorList>
            <person name="de Groot N.N."/>
        </authorList>
    </citation>
    <scope>NUCLEOTIDE SEQUENCE [LARGE SCALE GENOMIC DNA]</scope>
    <source>
        <strain evidence="7 8">DSM 12271</strain>
    </source>
</reference>
<keyword evidence="3" id="KW-0237">DNA synthesis</keyword>
<dbReference type="Proteomes" id="UP000198619">
    <property type="component" value="Unassembled WGS sequence"/>
</dbReference>
<evidence type="ECO:0000256" key="3">
    <source>
        <dbReference type="ARBA" id="ARBA00022634"/>
    </source>
</evidence>
<evidence type="ECO:0000256" key="5">
    <source>
        <dbReference type="ARBA" id="ARBA00047754"/>
    </source>
</evidence>
<dbReference type="OrthoDB" id="9801525at2"/>
<sequence>MYTFETTGVCAKKIIFDIEDNKVKNVSFEGGCSGNLQGVAKLVEGMDINEVVHKLKGISCGQKNTSCPDQLANALKEFSENK</sequence>
<evidence type="ECO:0000256" key="1">
    <source>
        <dbReference type="ARBA" id="ARBA00007405"/>
    </source>
</evidence>
<comment type="similarity">
    <text evidence="1">Belongs to the ribonucleoside diphosphate reductase class-2 family.</text>
</comment>
<evidence type="ECO:0000313" key="8">
    <source>
        <dbReference type="Proteomes" id="UP000198619"/>
    </source>
</evidence>
<dbReference type="GO" id="GO:0000166">
    <property type="term" value="F:nucleotide binding"/>
    <property type="evidence" value="ECO:0007669"/>
    <property type="project" value="UniProtKB-KW"/>
</dbReference>
<evidence type="ECO:0000256" key="4">
    <source>
        <dbReference type="ARBA" id="ARBA00022741"/>
    </source>
</evidence>
<feature type="domain" description="TSCPD" evidence="6">
    <location>
        <begin position="6"/>
        <end position="78"/>
    </location>
</feature>
<proteinExistence type="inferred from homology"/>
<evidence type="ECO:0000259" key="6">
    <source>
        <dbReference type="Pfam" id="PF12637"/>
    </source>
</evidence>
<dbReference type="InterPro" id="IPR024434">
    <property type="entry name" value="TSCPD_dom"/>
</dbReference>
<accession>A0A1I0UZW7</accession>
<dbReference type="NCBIfam" id="TIGR03905">
    <property type="entry name" value="TIGR03905_4_Cys"/>
    <property type="match status" value="1"/>
</dbReference>
<dbReference type="AlphaFoldDB" id="A0A1I0UZW7"/>
<dbReference type="RefSeq" id="WP_090037474.1">
    <property type="nucleotide sequence ID" value="NZ_FOKI01000001.1"/>
</dbReference>
<dbReference type="InterPro" id="IPR023806">
    <property type="entry name" value="CHP03905"/>
</dbReference>
<comment type="catalytic activity">
    <reaction evidence="5">
        <text>a 2'-deoxyribonucleoside 5'-diphosphate + [thioredoxin]-disulfide + H2O = a ribonucleoside 5'-diphosphate + [thioredoxin]-dithiol</text>
        <dbReference type="Rhea" id="RHEA:23252"/>
        <dbReference type="Rhea" id="RHEA-COMP:10698"/>
        <dbReference type="Rhea" id="RHEA-COMP:10700"/>
        <dbReference type="ChEBI" id="CHEBI:15377"/>
        <dbReference type="ChEBI" id="CHEBI:29950"/>
        <dbReference type="ChEBI" id="CHEBI:50058"/>
        <dbReference type="ChEBI" id="CHEBI:57930"/>
        <dbReference type="ChEBI" id="CHEBI:73316"/>
        <dbReference type="EC" id="1.17.4.1"/>
    </reaction>
</comment>
<keyword evidence="8" id="KW-1185">Reference proteome</keyword>
<gene>
    <name evidence="7" type="ORF">SAMN04488528_100140</name>
</gene>
<evidence type="ECO:0000313" key="7">
    <source>
        <dbReference type="EMBL" id="SFA69433.1"/>
    </source>
</evidence>
<dbReference type="Pfam" id="PF12637">
    <property type="entry name" value="TSCPD"/>
    <property type="match status" value="1"/>
</dbReference>
<protein>
    <recommendedName>
        <fullName evidence="2">ribonucleoside-diphosphate reductase</fullName>
        <ecNumber evidence="2">1.17.4.1</ecNumber>
    </recommendedName>
</protein>
<organism evidence="7 8">
    <name type="scientific">Clostridium frigidicarnis</name>
    <dbReference type="NCBI Taxonomy" id="84698"/>
    <lineage>
        <taxon>Bacteria</taxon>
        <taxon>Bacillati</taxon>
        <taxon>Bacillota</taxon>
        <taxon>Clostridia</taxon>
        <taxon>Eubacteriales</taxon>
        <taxon>Clostridiaceae</taxon>
        <taxon>Clostridium</taxon>
    </lineage>
</organism>
<evidence type="ECO:0000256" key="2">
    <source>
        <dbReference type="ARBA" id="ARBA00012274"/>
    </source>
</evidence>
<dbReference type="EC" id="1.17.4.1" evidence="2"/>
<dbReference type="EMBL" id="FOKI01000001">
    <property type="protein sequence ID" value="SFA69433.1"/>
    <property type="molecule type" value="Genomic_DNA"/>
</dbReference>
<dbReference type="GO" id="GO:0071897">
    <property type="term" value="P:DNA biosynthetic process"/>
    <property type="evidence" value="ECO:0007669"/>
    <property type="project" value="UniProtKB-KW"/>
</dbReference>